<dbReference type="PROSITE" id="PS51192">
    <property type="entry name" value="HELICASE_ATP_BIND_1"/>
    <property type="match status" value="1"/>
</dbReference>
<dbReference type="CDD" id="cd18026">
    <property type="entry name" value="DEXHc_POLQ-like"/>
    <property type="match status" value="1"/>
</dbReference>
<dbReference type="GO" id="GO:0016787">
    <property type="term" value="F:hydrolase activity"/>
    <property type="evidence" value="ECO:0007669"/>
    <property type="project" value="UniProtKB-KW"/>
</dbReference>
<dbReference type="PANTHER" id="PTHR47961:SF6">
    <property type="entry name" value="DNA-DIRECTED DNA POLYMERASE"/>
    <property type="match status" value="1"/>
</dbReference>
<dbReference type="InterPro" id="IPR057220">
    <property type="entry name" value="DUF7898"/>
</dbReference>
<comment type="caution">
    <text evidence="8">The sequence shown here is derived from an EMBL/GenBank/DDBJ whole genome shotgun (WGS) entry which is preliminary data.</text>
</comment>
<name>A0AA39R8F2_9LECA</name>
<evidence type="ECO:0000256" key="1">
    <source>
        <dbReference type="ARBA" id="ARBA00022741"/>
    </source>
</evidence>
<dbReference type="InterPro" id="IPR048960">
    <property type="entry name" value="POLQ-like_helical"/>
</dbReference>
<dbReference type="CDD" id="cd18795">
    <property type="entry name" value="SF2_C_Ski2"/>
    <property type="match status" value="1"/>
</dbReference>
<dbReference type="Pfam" id="PF00271">
    <property type="entry name" value="Helicase_C"/>
    <property type="match status" value="1"/>
</dbReference>
<dbReference type="InterPro" id="IPR011545">
    <property type="entry name" value="DEAD/DEAH_box_helicase_dom"/>
</dbReference>
<dbReference type="Pfam" id="PF21099">
    <property type="entry name" value="POLQ_helical"/>
    <property type="match status" value="1"/>
</dbReference>
<dbReference type="Pfam" id="PF20470">
    <property type="entry name" value="HTH_61"/>
    <property type="match status" value="1"/>
</dbReference>
<dbReference type="Pfam" id="PF25453">
    <property type="entry name" value="DUF7898"/>
    <property type="match status" value="1"/>
</dbReference>
<keyword evidence="1" id="KW-0547">Nucleotide-binding</keyword>
<feature type="domain" description="Helicase C-terminal" evidence="7">
    <location>
        <begin position="395"/>
        <end position="585"/>
    </location>
</feature>
<dbReference type="InterPro" id="IPR050474">
    <property type="entry name" value="Hel308_SKI2-like"/>
</dbReference>
<dbReference type="Pfam" id="PF00270">
    <property type="entry name" value="DEAD"/>
    <property type="match status" value="1"/>
</dbReference>
<evidence type="ECO:0000256" key="3">
    <source>
        <dbReference type="ARBA" id="ARBA00022806"/>
    </source>
</evidence>
<dbReference type="Proteomes" id="UP001166286">
    <property type="component" value="Unassembled WGS sequence"/>
</dbReference>
<evidence type="ECO:0008006" key="10">
    <source>
        <dbReference type="Google" id="ProtNLM"/>
    </source>
</evidence>
<keyword evidence="3" id="KW-0347">Helicase</keyword>
<dbReference type="FunFam" id="1.10.3380.20:FF:000005">
    <property type="entry name" value="DNA-directed DNA polymerase theta, putative"/>
    <property type="match status" value="1"/>
</dbReference>
<evidence type="ECO:0000313" key="9">
    <source>
        <dbReference type="Proteomes" id="UP001166286"/>
    </source>
</evidence>
<dbReference type="InterPro" id="IPR027417">
    <property type="entry name" value="P-loop_NTPase"/>
</dbReference>
<feature type="domain" description="Helicase ATP-binding" evidence="6">
    <location>
        <begin position="144"/>
        <end position="337"/>
    </location>
</feature>
<accession>A0AA39R8F2</accession>
<dbReference type="SMART" id="SM00487">
    <property type="entry name" value="DEXDc"/>
    <property type="match status" value="1"/>
</dbReference>
<comment type="catalytic activity">
    <reaction evidence="5">
        <text>ATP + H2O = ADP + phosphate + H(+)</text>
        <dbReference type="Rhea" id="RHEA:13065"/>
        <dbReference type="ChEBI" id="CHEBI:15377"/>
        <dbReference type="ChEBI" id="CHEBI:15378"/>
        <dbReference type="ChEBI" id="CHEBI:30616"/>
        <dbReference type="ChEBI" id="CHEBI:43474"/>
        <dbReference type="ChEBI" id="CHEBI:456216"/>
        <dbReference type="EC" id="5.6.2.4"/>
    </reaction>
</comment>
<dbReference type="PANTHER" id="PTHR47961">
    <property type="entry name" value="DNA POLYMERASE THETA, PUTATIVE (AFU_ORTHOLOGUE AFUA_1G05260)-RELATED"/>
    <property type="match status" value="1"/>
</dbReference>
<dbReference type="Gene3D" id="1.10.3380.20">
    <property type="match status" value="1"/>
</dbReference>
<dbReference type="InterPro" id="IPR046931">
    <property type="entry name" value="HTH_61"/>
</dbReference>
<keyword evidence="9" id="KW-1185">Reference proteome</keyword>
<dbReference type="Gene3D" id="3.40.50.300">
    <property type="entry name" value="P-loop containing nucleotide triphosphate hydrolases"/>
    <property type="match status" value="2"/>
</dbReference>
<evidence type="ECO:0000259" key="6">
    <source>
        <dbReference type="PROSITE" id="PS51192"/>
    </source>
</evidence>
<dbReference type="GO" id="GO:0005524">
    <property type="term" value="F:ATP binding"/>
    <property type="evidence" value="ECO:0007669"/>
    <property type="project" value="UniProtKB-KW"/>
</dbReference>
<dbReference type="SUPFAM" id="SSF52540">
    <property type="entry name" value="P-loop containing nucleoside triphosphate hydrolases"/>
    <property type="match status" value="1"/>
</dbReference>
<evidence type="ECO:0000313" key="8">
    <source>
        <dbReference type="EMBL" id="KAK0515614.1"/>
    </source>
</evidence>
<dbReference type="InterPro" id="IPR014001">
    <property type="entry name" value="Helicase_ATP-bd"/>
</dbReference>
<reference evidence="8" key="1">
    <citation type="submission" date="2023-03" db="EMBL/GenBank/DDBJ databases">
        <title>Complete genome of Cladonia borealis.</title>
        <authorList>
            <person name="Park H."/>
        </authorList>
    </citation>
    <scope>NUCLEOTIDE SEQUENCE</scope>
    <source>
        <strain evidence="8">ANT050790</strain>
    </source>
</reference>
<gene>
    <name evidence="8" type="ORF">JMJ35_001648</name>
</gene>
<organism evidence="8 9">
    <name type="scientific">Cladonia borealis</name>
    <dbReference type="NCBI Taxonomy" id="184061"/>
    <lineage>
        <taxon>Eukaryota</taxon>
        <taxon>Fungi</taxon>
        <taxon>Dikarya</taxon>
        <taxon>Ascomycota</taxon>
        <taxon>Pezizomycotina</taxon>
        <taxon>Lecanoromycetes</taxon>
        <taxon>OSLEUM clade</taxon>
        <taxon>Lecanoromycetidae</taxon>
        <taxon>Lecanorales</taxon>
        <taxon>Lecanorineae</taxon>
        <taxon>Cladoniaceae</taxon>
        <taxon>Cladonia</taxon>
    </lineage>
</organism>
<keyword evidence="2" id="KW-0378">Hydrolase</keyword>
<dbReference type="GO" id="GO:0043138">
    <property type="term" value="F:3'-5' DNA helicase activity"/>
    <property type="evidence" value="ECO:0007669"/>
    <property type="project" value="UniProtKB-EC"/>
</dbReference>
<dbReference type="InterPro" id="IPR001650">
    <property type="entry name" value="Helicase_C-like"/>
</dbReference>
<keyword evidence="4" id="KW-0067">ATP-binding</keyword>
<dbReference type="EMBL" id="JAFEKC020000003">
    <property type="protein sequence ID" value="KAK0515614.1"/>
    <property type="molecule type" value="Genomic_DNA"/>
</dbReference>
<proteinExistence type="predicted"/>
<evidence type="ECO:0000256" key="5">
    <source>
        <dbReference type="ARBA" id="ARBA00048988"/>
    </source>
</evidence>
<evidence type="ECO:0000259" key="7">
    <source>
        <dbReference type="PROSITE" id="PS51194"/>
    </source>
</evidence>
<evidence type="ECO:0000256" key="4">
    <source>
        <dbReference type="ARBA" id="ARBA00022840"/>
    </source>
</evidence>
<evidence type="ECO:0000256" key="2">
    <source>
        <dbReference type="ARBA" id="ARBA00022801"/>
    </source>
</evidence>
<dbReference type="PROSITE" id="PS51194">
    <property type="entry name" value="HELICASE_CTER"/>
    <property type="match status" value="1"/>
</dbReference>
<dbReference type="FunFam" id="3.40.50.300:FF:000968">
    <property type="entry name" value="Helicase and polymerase-containing protein TEBICHI"/>
    <property type="match status" value="1"/>
</dbReference>
<dbReference type="SMART" id="SM00490">
    <property type="entry name" value="HELICc"/>
    <property type="match status" value="1"/>
</dbReference>
<dbReference type="SUPFAM" id="SSF158702">
    <property type="entry name" value="Sec63 N-terminal domain-like"/>
    <property type="match status" value="1"/>
</dbReference>
<dbReference type="GO" id="GO:0003676">
    <property type="term" value="F:nucleic acid binding"/>
    <property type="evidence" value="ECO:0007669"/>
    <property type="project" value="InterPro"/>
</dbReference>
<sequence>MTETRIGCATSIDIVQQQRYSTSSLHGVKRVSEHIETDSSHRDVLEELINFSVGEHIRKKQRTDDGWKNRIEASKINAAPNDQLKYVPEHARRNSVASPPGPSQNPLLSLSHARYGLPETLVKNFASLGINSIYPWQSSCLLGHGILGGEKNLVYTAPTGGGKSLVADVLMLKRIVEDPSKKAILVLPYVALVQEKLKWLRKVVEGVQKSAGPLSQAGSQCPKWRRPHVSSIRVAGFFGGSRSRFSWSDVDVAICTIEKANALVNTATEECTIRDLGIVVLDELHMITDDHRGYLMEVMASKLLVLDSHVQIVGMSATLTNTQILAKWLGAKYYNTKYVPVPIDEYLVYDGSIYQLSTSSAFFKTASQLNSTQPLSRISPICTIDASEHIELRNPVSNAVVSLAIETAAAGYGALIFCGGRQACQSMAALVSEAMPCGLAVDDEILDKRKDVIGELRSLPVGLDETLAKTMIRGVAFHHAGLTIEERDIVAEAYDKGVIKVIVATCSLAAGINLPARRVILQGARMGRDLIGPAMLRQMRGRAGRKGKDEIGESYLCCEKADLEEVAQLLEADLPMVESSLTTEKCGIKRALLEVIAIKLATHMAAIQEYVQKTLLFHTMDRVMLDDMVAATLKELMTSGLITLDQFGSYEATLLSQATVASYLTPEDGIFIYGELRRALRAFVMDGEMHIFYTFTPAYISGLADINWPIFRREMWNLDESGLRVLEFVGINPGLINRMANSTKQLPETSSEEIRIARVHRRFYAALQLRDLCNEMPIHLVARKFEVPRGFVQTLAQICEGFAAGMIKFCDRMGWGMLKAALEHMSDRLKAGARADLLELAKIPFVKSRTARVFWENGYKGLRSVSEADPKDLVPVLLLAQPKKLRLDRDEEAKYHQKLLLKAEIIVGAANRLWERQQQMEIEIDS</sequence>
<protein>
    <recommendedName>
        <fullName evidence="10">DNA polymerase theta subunit</fullName>
    </recommendedName>
</protein>
<dbReference type="AlphaFoldDB" id="A0AA39R8F2"/>